<dbReference type="GeneID" id="13450522"/>
<dbReference type="Proteomes" id="UP000007259">
    <property type="component" value="Chromosome 28"/>
</dbReference>
<dbReference type="OrthoDB" id="249087at2759"/>
<protein>
    <recommendedName>
        <fullName evidence="3">Elongin-C</fullName>
    </recommendedName>
</protein>
<dbReference type="InterPro" id="IPR039948">
    <property type="entry name" value="ELC1"/>
</dbReference>
<dbReference type="OMA" id="CLMESPV"/>
<dbReference type="VEuPathDB" id="TriTrypDB:LmxM.28.0280"/>
<dbReference type="InterPro" id="IPR011333">
    <property type="entry name" value="SKP1/BTB/POZ_sf"/>
</dbReference>
<evidence type="ECO:0000313" key="2">
    <source>
        <dbReference type="Proteomes" id="UP000007259"/>
    </source>
</evidence>
<proteinExistence type="predicted"/>
<accession>E9AZI9</accession>
<dbReference type="PhylomeDB" id="E9AZI9"/>
<dbReference type="RefSeq" id="XP_003876861.1">
    <property type="nucleotide sequence ID" value="XM_003876812.1"/>
</dbReference>
<dbReference type="Gene3D" id="3.30.710.10">
    <property type="entry name" value="Potassium Channel Kv1.1, Chain A"/>
    <property type="match status" value="1"/>
</dbReference>
<reference evidence="1 2" key="1">
    <citation type="journal article" date="2011" name="Genome Res.">
        <title>Chromosome and gene copy number variation allow major structural change between species and strains of Leishmania.</title>
        <authorList>
            <person name="Rogers M.B."/>
            <person name="Hilley J.D."/>
            <person name="Dickens N.J."/>
            <person name="Wilkes J."/>
            <person name="Bates P.A."/>
            <person name="Depledge D.P."/>
            <person name="Harris D."/>
            <person name="Her Y."/>
            <person name="Herzyk P."/>
            <person name="Imamura H."/>
            <person name="Otto T.D."/>
            <person name="Sanders M."/>
            <person name="Seeger K."/>
            <person name="Dujardin J.C."/>
            <person name="Berriman M."/>
            <person name="Smith D.F."/>
            <person name="Hertz-Fowler C."/>
            <person name="Mottram J.C."/>
        </authorList>
    </citation>
    <scope>NUCLEOTIDE SEQUENCE [LARGE SCALE GENOMIC DNA]</scope>
    <source>
        <strain evidence="1 2">MHOM/GT/2001/U1103</strain>
    </source>
</reference>
<evidence type="ECO:0008006" key="3">
    <source>
        <dbReference type="Google" id="ProtNLM"/>
    </source>
</evidence>
<dbReference type="PANTHER" id="PTHR20648">
    <property type="entry name" value="ELONGIN-C"/>
    <property type="match status" value="1"/>
</dbReference>
<evidence type="ECO:0000313" key="1">
    <source>
        <dbReference type="EMBL" id="CBZ28389.1"/>
    </source>
</evidence>
<gene>
    <name evidence="1" type="ORF">LMXM_28_0280</name>
</gene>
<dbReference type="AlphaFoldDB" id="E9AZI9"/>
<organism evidence="1 2">
    <name type="scientific">Leishmania mexicana (strain MHOM/GT/2001/U1103)</name>
    <dbReference type="NCBI Taxonomy" id="929439"/>
    <lineage>
        <taxon>Eukaryota</taxon>
        <taxon>Discoba</taxon>
        <taxon>Euglenozoa</taxon>
        <taxon>Kinetoplastea</taxon>
        <taxon>Metakinetoplastina</taxon>
        <taxon>Trypanosomatida</taxon>
        <taxon>Trypanosomatidae</taxon>
        <taxon>Leishmaniinae</taxon>
        <taxon>Leishmania</taxon>
    </lineage>
</organism>
<dbReference type="SUPFAM" id="SSF54695">
    <property type="entry name" value="POZ domain"/>
    <property type="match status" value="1"/>
</dbReference>
<keyword evidence="2" id="KW-1185">Reference proteome</keyword>
<name>E9AZI9_LEIMU</name>
<dbReference type="EMBL" id="FR799581">
    <property type="protein sequence ID" value="CBZ28389.1"/>
    <property type="molecule type" value="Genomic_DNA"/>
</dbReference>
<dbReference type="KEGG" id="lmi:LMXM_28_0280"/>
<sequence length="216" mass="23261">MSGQSFDAMWTAPPPPSYIDTVYMNPQDYVVLATSSGEEAFVHQDCLMESPVLRLAFRKRVPLCTETVLVVFVEEDEPSSTGASSPSVNAADEVLASVQPIVAAVEPVAGDEGGGCKENEGDDVPQDAGAASVEAGVENAMAPEPQHPVTIKETLRTDNSVRVIFPRLDGGQLNALVSYLYFKHRYNCRLSEERPAFEVPATAALEVMRVAEALEC</sequence>